<proteinExistence type="predicted"/>
<keyword evidence="1" id="KW-0175">Coiled coil</keyword>
<evidence type="ECO:0000313" key="3">
    <source>
        <dbReference type="EMBL" id="QLB51798.1"/>
    </source>
</evidence>
<dbReference type="EMBL" id="CP040798">
    <property type="protein sequence ID" value="QLB49631.1"/>
    <property type="molecule type" value="Genomic_DNA"/>
</dbReference>
<accession>A0A7H8V6G5</accession>
<evidence type="ECO:0000313" key="2">
    <source>
        <dbReference type="EMBL" id="QLB49631.1"/>
    </source>
</evidence>
<dbReference type="Proteomes" id="UP000509410">
    <property type="component" value="Chromosome"/>
</dbReference>
<evidence type="ECO:0000313" key="4">
    <source>
        <dbReference type="Proteomes" id="UP000509410"/>
    </source>
</evidence>
<dbReference type="Proteomes" id="UP000509535">
    <property type="component" value="Chromosome"/>
</dbReference>
<evidence type="ECO:0000256" key="1">
    <source>
        <dbReference type="SAM" id="Coils"/>
    </source>
</evidence>
<protein>
    <submittedName>
        <fullName evidence="3">Uncharacterized protein</fullName>
    </submittedName>
</protein>
<sequence length="117" mass="14354">MRSAMEQIFKLEEKYKQELKKIEQVEEALDSMKLDARRKTDLLSEQLLYYSRNQSTDEICRAVSKMNDNMDQFDLSFRKFFDELSEEREEITAKYRKDIERLEEEYYKRRKAENSQI</sequence>
<dbReference type="EMBL" id="CP040556">
    <property type="protein sequence ID" value="QLB51798.1"/>
    <property type="molecule type" value="Genomic_DNA"/>
</dbReference>
<feature type="coiled-coil region" evidence="1">
    <location>
        <begin position="1"/>
        <end position="42"/>
    </location>
</feature>
<organism evidence="3 4">
    <name type="scientific">Streptococcus sanguinis</name>
    <dbReference type="NCBI Taxonomy" id="1305"/>
    <lineage>
        <taxon>Bacteria</taxon>
        <taxon>Bacillati</taxon>
        <taxon>Bacillota</taxon>
        <taxon>Bacilli</taxon>
        <taxon>Lactobacillales</taxon>
        <taxon>Streptococcaceae</taxon>
        <taxon>Streptococcus</taxon>
    </lineage>
</organism>
<reference evidence="3 4" key="1">
    <citation type="submission" date="2019-05" db="EMBL/GenBank/DDBJ databases">
        <title>The organization of the Streptococcus sanguinis genomes.</title>
        <authorList>
            <person name="Wu C.H."/>
            <person name="Chen Y.Y.M."/>
            <person name="Wang H.Y."/>
        </authorList>
    </citation>
    <scope>NUCLEOTIDE SEQUENCE [LARGE SCALE GENOMIC DNA]</scope>
    <source>
        <strain evidence="3 4">CGMH010</strain>
    </source>
</reference>
<dbReference type="AlphaFoldDB" id="A0A7H8V6G5"/>
<reference evidence="2 5" key="2">
    <citation type="submission" date="2019-06" db="EMBL/GenBank/DDBJ databases">
        <title>The organization of the Streptococcus sanguinis genomes.</title>
        <authorList>
            <person name="Wang H.Y."/>
            <person name="Chen Y.Y.M."/>
            <person name="Wu C.H."/>
        </authorList>
    </citation>
    <scope>NUCLEOTIDE SEQUENCE [LARGE SCALE GENOMIC DNA]</scope>
    <source>
        <strain evidence="2 5">CGMH058</strain>
    </source>
</reference>
<name>A0A7H8V6G5_STRSA</name>
<evidence type="ECO:0000313" key="5">
    <source>
        <dbReference type="Proteomes" id="UP000509535"/>
    </source>
</evidence>
<gene>
    <name evidence="2" type="ORF">FDP16_03210</name>
    <name evidence="3" type="ORF">FFV08_03455</name>
</gene>